<dbReference type="GO" id="GO:0006814">
    <property type="term" value="P:sodium ion transport"/>
    <property type="evidence" value="ECO:0007669"/>
    <property type="project" value="UniProtKB-KW"/>
</dbReference>
<proteinExistence type="inferred from homology"/>
<evidence type="ECO:0000256" key="6">
    <source>
        <dbReference type="ARBA" id="ARBA00022989"/>
    </source>
</evidence>
<dbReference type="InterPro" id="IPR038377">
    <property type="entry name" value="Na/Glc_symporter_sf"/>
</dbReference>
<feature type="transmembrane region" description="Helical" evidence="12">
    <location>
        <begin position="422"/>
        <end position="442"/>
    </location>
</feature>
<evidence type="ECO:0000256" key="2">
    <source>
        <dbReference type="ARBA" id="ARBA00006434"/>
    </source>
</evidence>
<feature type="transmembrane region" description="Helical" evidence="12">
    <location>
        <begin position="449"/>
        <end position="469"/>
    </location>
</feature>
<gene>
    <name evidence="13" type="ORF">FHS27_004672</name>
</gene>
<dbReference type="Proteomes" id="UP000536179">
    <property type="component" value="Unassembled WGS sequence"/>
</dbReference>
<feature type="transmembrane region" description="Helical" evidence="12">
    <location>
        <begin position="46"/>
        <end position="65"/>
    </location>
</feature>
<evidence type="ECO:0000256" key="4">
    <source>
        <dbReference type="ARBA" id="ARBA00022475"/>
    </source>
</evidence>
<keyword evidence="9 12" id="KW-0472">Membrane</keyword>
<accession>A0A7W5H7X2</accession>
<feature type="transmembrane region" description="Helical" evidence="12">
    <location>
        <begin position="577"/>
        <end position="596"/>
    </location>
</feature>
<evidence type="ECO:0000256" key="10">
    <source>
        <dbReference type="ARBA" id="ARBA00023201"/>
    </source>
</evidence>
<feature type="transmembrane region" description="Helical" evidence="12">
    <location>
        <begin position="163"/>
        <end position="188"/>
    </location>
</feature>
<keyword evidence="14" id="KW-1185">Reference proteome</keyword>
<evidence type="ECO:0000256" key="8">
    <source>
        <dbReference type="ARBA" id="ARBA00023065"/>
    </source>
</evidence>
<dbReference type="Gene3D" id="1.20.1730.10">
    <property type="entry name" value="Sodium/glucose cotransporter"/>
    <property type="match status" value="1"/>
</dbReference>
<dbReference type="PANTHER" id="PTHR42985:SF40">
    <property type="entry name" value="LD47995P-RELATED"/>
    <property type="match status" value="1"/>
</dbReference>
<protein>
    <submittedName>
        <fullName evidence="13">Na+/proline symporter</fullName>
    </submittedName>
</protein>
<feature type="transmembrane region" description="Helical" evidence="12">
    <location>
        <begin position="71"/>
        <end position="92"/>
    </location>
</feature>
<keyword evidence="10" id="KW-0739">Sodium transport</keyword>
<dbReference type="RefSeq" id="WP_184307011.1">
    <property type="nucleotide sequence ID" value="NZ_JACHXU010000018.1"/>
</dbReference>
<keyword evidence="7" id="KW-0915">Sodium</keyword>
<evidence type="ECO:0000256" key="12">
    <source>
        <dbReference type="SAM" id="Phobius"/>
    </source>
</evidence>
<comment type="similarity">
    <text evidence="2 11">Belongs to the sodium:solute symporter (SSF) (TC 2.A.21) family.</text>
</comment>
<feature type="transmembrane region" description="Helical" evidence="12">
    <location>
        <begin position="494"/>
        <end position="514"/>
    </location>
</feature>
<evidence type="ECO:0000256" key="9">
    <source>
        <dbReference type="ARBA" id="ARBA00023136"/>
    </source>
</evidence>
<feature type="transmembrane region" description="Helical" evidence="12">
    <location>
        <begin position="118"/>
        <end position="143"/>
    </location>
</feature>
<feature type="transmembrane region" description="Helical" evidence="12">
    <location>
        <begin position="289"/>
        <end position="310"/>
    </location>
</feature>
<feature type="transmembrane region" description="Helical" evidence="12">
    <location>
        <begin position="250"/>
        <end position="268"/>
    </location>
</feature>
<evidence type="ECO:0000256" key="1">
    <source>
        <dbReference type="ARBA" id="ARBA00004651"/>
    </source>
</evidence>
<feature type="transmembrane region" description="Helical" evidence="12">
    <location>
        <begin position="6"/>
        <end position="25"/>
    </location>
</feature>
<keyword evidence="8" id="KW-0406">Ion transport</keyword>
<keyword evidence="5 12" id="KW-0812">Transmembrane</keyword>
<evidence type="ECO:0000256" key="3">
    <source>
        <dbReference type="ARBA" id="ARBA00022448"/>
    </source>
</evidence>
<keyword evidence="3" id="KW-0813">Transport</keyword>
<reference evidence="13 14" key="1">
    <citation type="submission" date="2020-08" db="EMBL/GenBank/DDBJ databases">
        <title>Genomic Encyclopedia of Type Strains, Phase III (KMG-III): the genomes of soil and plant-associated and newly described type strains.</title>
        <authorList>
            <person name="Whitman W."/>
        </authorList>
    </citation>
    <scope>NUCLEOTIDE SEQUENCE [LARGE SCALE GENOMIC DNA]</scope>
    <source>
        <strain evidence="13 14">CECT 8075</strain>
    </source>
</reference>
<dbReference type="GO" id="GO:0005886">
    <property type="term" value="C:plasma membrane"/>
    <property type="evidence" value="ECO:0007669"/>
    <property type="project" value="UniProtKB-SubCell"/>
</dbReference>
<name>A0A7W5H7X2_9BACT</name>
<dbReference type="GO" id="GO:0015293">
    <property type="term" value="F:symporter activity"/>
    <property type="evidence" value="ECO:0007669"/>
    <property type="project" value="TreeGrafter"/>
</dbReference>
<evidence type="ECO:0000313" key="14">
    <source>
        <dbReference type="Proteomes" id="UP000536179"/>
    </source>
</evidence>
<dbReference type="PROSITE" id="PS50283">
    <property type="entry name" value="NA_SOLUT_SYMP_3"/>
    <property type="match status" value="1"/>
</dbReference>
<feature type="transmembrane region" description="Helical" evidence="12">
    <location>
        <begin position="348"/>
        <end position="368"/>
    </location>
</feature>
<comment type="caution">
    <text evidence="13">The sequence shown here is derived from an EMBL/GenBank/DDBJ whole genome shotgun (WGS) entry which is preliminary data.</text>
</comment>
<evidence type="ECO:0000256" key="7">
    <source>
        <dbReference type="ARBA" id="ARBA00023053"/>
    </source>
</evidence>
<evidence type="ECO:0000256" key="11">
    <source>
        <dbReference type="RuleBase" id="RU362091"/>
    </source>
</evidence>
<dbReference type="Pfam" id="PF00474">
    <property type="entry name" value="SSF"/>
    <property type="match status" value="1"/>
</dbReference>
<feature type="transmembrane region" description="Helical" evidence="12">
    <location>
        <begin position="389"/>
        <end position="410"/>
    </location>
</feature>
<organism evidence="13 14">
    <name type="scientific">Aporhodopirellula rubra</name>
    <dbReference type="NCBI Taxonomy" id="980271"/>
    <lineage>
        <taxon>Bacteria</taxon>
        <taxon>Pseudomonadati</taxon>
        <taxon>Planctomycetota</taxon>
        <taxon>Planctomycetia</taxon>
        <taxon>Pirellulales</taxon>
        <taxon>Pirellulaceae</taxon>
        <taxon>Aporhodopirellula</taxon>
    </lineage>
</organism>
<dbReference type="EMBL" id="JACHXU010000018">
    <property type="protein sequence ID" value="MBB3208839.1"/>
    <property type="molecule type" value="Genomic_DNA"/>
</dbReference>
<dbReference type="PANTHER" id="PTHR42985">
    <property type="entry name" value="SODIUM-COUPLED MONOCARBOXYLATE TRANSPORTER"/>
    <property type="match status" value="1"/>
</dbReference>
<evidence type="ECO:0000256" key="5">
    <source>
        <dbReference type="ARBA" id="ARBA00022692"/>
    </source>
</evidence>
<dbReference type="InterPro" id="IPR001734">
    <property type="entry name" value="Na/solute_symporter"/>
</dbReference>
<keyword evidence="6 12" id="KW-1133">Transmembrane helix</keyword>
<dbReference type="InterPro" id="IPR051163">
    <property type="entry name" value="Sodium:Solute_Symporter_SSF"/>
</dbReference>
<feature type="transmembrane region" description="Helical" evidence="12">
    <location>
        <begin position="545"/>
        <end position="565"/>
    </location>
</feature>
<sequence>MQTVDYAVLIAYLAGVFGVGMLFALKNKSSADMFAAGGQSPWWTSGLSAFMTMFSANTFVVWGGIAYRQGMVAVTINLMYGVSALLVGYFIAGRWKEIGVQTPAEYVQLRFGNGALHFYTWFMTVFRMVTTAGALYALGRILVNLMPLADGNPLQDPATGNLSLYWGIIIFSSIVVVYTMIGGLWAVLMTDVLQFIILNLAVLFVIPLAIAKVGGFSRFFEQASVLPSLQVKGSEVLSDGTMTSLISGDYTLLFLAGWCAIHFFMIGAEWAFVQRFICVPNAAAARKSTYLFGGLYLLSPILWLLPPLIWRVHSPIPDGASESTVLLLSETAYIDACRSVLPAGMVGLMIAAMFSATASMVSSQLNVFSGVMTNDIFRPLMKRGLNVPSLVRVGRIITLALGALLIAIALSYESLGGAEKVIISVTEMVVVGLLAPTLWSLLSRTITSSAVWITASVSLLVGIVVRFGLNADGFLGDYETLAPLADWVQGNSSVVKTLTGVVLPILILSVLQLCSKGESEGHRAIERLTSATKASGQSEETAASLLPAIVVGWSIAVCGGLMFLLMFVPDNVDDRGILSLFGGMLVALATLILVIAHRKSASPRS</sequence>
<dbReference type="AlphaFoldDB" id="A0A7W5H7X2"/>
<comment type="subcellular location">
    <subcellularLocation>
        <location evidence="1">Cell membrane</location>
        <topology evidence="1">Multi-pass membrane protein</topology>
    </subcellularLocation>
</comment>
<feature type="transmembrane region" description="Helical" evidence="12">
    <location>
        <begin position="195"/>
        <end position="220"/>
    </location>
</feature>
<keyword evidence="4" id="KW-1003">Cell membrane</keyword>
<evidence type="ECO:0000313" key="13">
    <source>
        <dbReference type="EMBL" id="MBB3208839.1"/>
    </source>
</evidence>